<evidence type="ECO:0000313" key="5">
    <source>
        <dbReference type="Proteomes" id="UP001151760"/>
    </source>
</evidence>
<keyword evidence="5" id="KW-1185">Reference proteome</keyword>
<name>A0ABQ5AUH9_9ASTR</name>
<dbReference type="Proteomes" id="UP001151760">
    <property type="component" value="Unassembled WGS sequence"/>
</dbReference>
<feature type="domain" description="CCHC-type" evidence="3">
    <location>
        <begin position="829"/>
        <end position="843"/>
    </location>
</feature>
<keyword evidence="1" id="KW-0862">Zinc</keyword>
<reference evidence="4" key="2">
    <citation type="submission" date="2022-01" db="EMBL/GenBank/DDBJ databases">
        <authorList>
            <person name="Yamashiro T."/>
            <person name="Shiraishi A."/>
            <person name="Satake H."/>
            <person name="Nakayama K."/>
        </authorList>
    </citation>
    <scope>NUCLEOTIDE SEQUENCE</scope>
</reference>
<feature type="compositionally biased region" description="Acidic residues" evidence="2">
    <location>
        <begin position="960"/>
        <end position="972"/>
    </location>
</feature>
<dbReference type="Gene3D" id="4.10.60.10">
    <property type="entry name" value="Zinc finger, CCHC-type"/>
    <property type="match status" value="2"/>
</dbReference>
<feature type="region of interest" description="Disordered" evidence="2">
    <location>
        <begin position="414"/>
        <end position="434"/>
    </location>
</feature>
<feature type="compositionally biased region" description="Basic and acidic residues" evidence="2">
    <location>
        <begin position="944"/>
        <end position="959"/>
    </location>
</feature>
<feature type="compositionally biased region" description="Basic and acidic residues" evidence="2">
    <location>
        <begin position="481"/>
        <end position="494"/>
    </location>
</feature>
<feature type="region of interest" description="Disordered" evidence="2">
    <location>
        <begin position="926"/>
        <end position="972"/>
    </location>
</feature>
<feature type="compositionally biased region" description="Basic residues" evidence="2">
    <location>
        <begin position="932"/>
        <end position="943"/>
    </location>
</feature>
<dbReference type="SUPFAM" id="SSF57756">
    <property type="entry name" value="Retrovirus zinc finger-like domains"/>
    <property type="match status" value="2"/>
</dbReference>
<feature type="region of interest" description="Disordered" evidence="2">
    <location>
        <begin position="476"/>
        <end position="536"/>
    </location>
</feature>
<feature type="compositionally biased region" description="Basic and acidic residues" evidence="2">
    <location>
        <begin position="195"/>
        <end position="216"/>
    </location>
</feature>
<accession>A0ABQ5AUH9</accession>
<gene>
    <name evidence="4" type="ORF">Tco_0840121</name>
</gene>
<dbReference type="InterPro" id="IPR036875">
    <property type="entry name" value="Znf_CCHC_sf"/>
</dbReference>
<proteinExistence type="predicted"/>
<evidence type="ECO:0000256" key="2">
    <source>
        <dbReference type="SAM" id="MobiDB-lite"/>
    </source>
</evidence>
<dbReference type="PROSITE" id="PS50158">
    <property type="entry name" value="ZF_CCHC"/>
    <property type="match status" value="2"/>
</dbReference>
<dbReference type="Pfam" id="PF00098">
    <property type="entry name" value="zf-CCHC"/>
    <property type="match status" value="2"/>
</dbReference>
<dbReference type="InterPro" id="IPR051714">
    <property type="entry name" value="Znf_CCHC_NABP"/>
</dbReference>
<feature type="compositionally biased region" description="Basic residues" evidence="2">
    <location>
        <begin position="495"/>
        <end position="506"/>
    </location>
</feature>
<evidence type="ECO:0000256" key="1">
    <source>
        <dbReference type="PROSITE-ProRule" id="PRU00047"/>
    </source>
</evidence>
<dbReference type="InterPro" id="IPR001878">
    <property type="entry name" value="Znf_CCHC"/>
</dbReference>
<protein>
    <submittedName>
        <fullName evidence="4">Ribonuclease H-like domain-containing protein</fullName>
    </submittedName>
</protein>
<reference evidence="4" key="1">
    <citation type="journal article" date="2022" name="Int. J. Mol. Sci.">
        <title>Draft Genome of Tanacetum Coccineum: Genomic Comparison of Closely Related Tanacetum-Family Plants.</title>
        <authorList>
            <person name="Yamashiro T."/>
            <person name="Shiraishi A."/>
            <person name="Nakayama K."/>
            <person name="Satake H."/>
        </authorList>
    </citation>
    <scope>NUCLEOTIDE SEQUENCE</scope>
</reference>
<sequence length="1929" mass="221478">MCCGAHGLPRWQWFHVMGESSGGGGDGLSISDVGVQGKIVKEEEPLIKFWDLCLPFEWNTHVVVWMNKPEFETMSIDDLYNNFKIVEQKVKKSVGASSGAQNLAFMTAPSTSSTNDVTASINQILLALIVLTLHCPKVVSTAMLSDNAMYAFMVENPNGFDLLYQDLEQIHKDDLEAMDLKWQLSLLSMRAKRECRAPRSKEGQFRNQDNTRKQGNNEDTTSKAMLAIDGVGFDWSDMAEEQVQTNIALMAFSDSEVYNDKTCSKTCLKNYKTLKKQCDDLIVELNQTEFTTTTYKIVLATLEEQLITYKKNEVLFSKEVAFLKREVACKDYEINVLKTQLDAEIIEEERLARKQEEEANIALIESWENTQAMMEADRLLAERLQTREREELTDEEKGKLFMELMEKRRKHFAALRAQEKRNRPPTKAQKRSQMSTYLKHMGGYKHKQLKGKSYDEIQKLFDKEMKRVNTFVAMSSEAQESNEKKVEGSEEKAKSSRKKMLGKKRAGKEQQQESPKRQKMEDDKETDEHEEVEADDTDELKKHLVIVKDDEIAIDAIPLATKPPVIVEYKLLKEGIMLVKTKHGDIRPEDEYERVLWGDLKVMFEPDIRSEIWRKLQGYIVTVWKLYDSYGVHFNGNSWVSIPQTTQENGTLVSKMYVPITAEKKTNKKNDVKARSLLLMALPNEHQLTAIETRFRGNEAAKKTQKTLLKQQYENFSASSTESLDSIFNRLQKIGQSDCPNVNTASPQVSTVSLSDNVVYAFMVENPNGSDLLHQDLEKIRKDDLEVMDLKWQLSLLSMRAKRYYQRTNKKILINANDIAGYDKSKVECFNCHKMGHFVRECRAPRSKEGQFKNQDNTRIARISMKTHHSKAMLAIVDSRGIFKLRGLEAKHLEDRKVLQETRKKKQHSFDLNHGKNTQALIEKVREEKAKGSRKKILGKKRAGKEQQQESSKRQRMEDDKETDEHEEVEVDDEAELKKHLVIVKDDDIAIDAIPLATKPPVIVEYKLLKEGIMAHYQLIRADGSSKRYSSMIRMLQDIDREDLQTLWKLVKTKHGDTRPEDEHERVLWGDLKVMFEPDIKSDVWRNLQGYKVTIWKLYDSCGVHFVRFENVHIFMLVEKRYPLTPITITNMLNKKLQTDYWNEMCYQLLKLMIQKMNIKFRGGLLGLKRLQGFLELLLLRNRSRIGINKWYQSFSLRNFDLEDMEFEFTNSNTIAKLPILKLGEYEMWVIRIKQYFQIQDYALWEVIENGNSWVYVSQTAQENGTSVTKMSIPVTAKEKTNKKNDVKAKSLLLMALPNEHQLTFSQYPDAKTMFAAIETRFGDNAATKKTQKTLLKQQYENFNASSAESLDSIFNRLQKIVSRLAILGVVIAQEDLNSKFLSSLPPEWNTHVVVWMNKPEIETMSIDDLYNNFKIVEQKVKKSVGASSGAQNLAFMTAPSTSSTNDANTASLQVSTASPNVNTTSPQVSTPSFSDNAVYAFMVENPNGSNLLHQDLEQIHEDDLEAMDLKWQLSLLSMREKRYYQRTGKKIFINANDTTGYDKSKVECFNCHKMGHFARECRAPKSKEGQFRNQDNTRKQGNNKDTSSKAMLAIDGVGFDWNGMAEEQVQTNMALMAFSDSELNQTEFTAATYKRGLATVEEQLFTYRKNELEKVKQEKEDIEFKIEKFDKASKDRDKLLESQITNKSKKGLGYSDVPPPHPLIYNRPNKIDLSYSGLDEFKEHEFKGYGIENSKKESNVVCNKKSDDSKENSDNSLVKEQVSKDTSSFVESSLNVDKKTVFPIDKKVESVKPKNHKKPVKKSVRYAEMYRSQTPRRNQRNWNGQKSNQLGMNTDKAQAVNTARPQAVNTARPKTVKTARPNSAVVNDVRVNQANAIKASACWVWRPTTPNSASITLKKHNYIDARGRSKASHNKMIPDLLTVDAQGT</sequence>
<feature type="compositionally biased region" description="Acidic residues" evidence="2">
    <location>
        <begin position="523"/>
        <end position="536"/>
    </location>
</feature>
<feature type="compositionally biased region" description="Basic and acidic residues" evidence="2">
    <location>
        <begin position="507"/>
        <end position="522"/>
    </location>
</feature>
<feature type="compositionally biased region" description="Basic and acidic residues" evidence="2">
    <location>
        <begin position="1738"/>
        <end position="1754"/>
    </location>
</feature>
<feature type="region of interest" description="Disordered" evidence="2">
    <location>
        <begin position="1738"/>
        <end position="1771"/>
    </location>
</feature>
<dbReference type="SMART" id="SM00343">
    <property type="entry name" value="ZnF_C2HC"/>
    <property type="match status" value="2"/>
</dbReference>
<dbReference type="EMBL" id="BQNB010012605">
    <property type="protein sequence ID" value="GJT05659.1"/>
    <property type="molecule type" value="Genomic_DNA"/>
</dbReference>
<comment type="caution">
    <text evidence="4">The sequence shown here is derived from an EMBL/GenBank/DDBJ whole genome shotgun (WGS) entry which is preliminary data.</text>
</comment>
<keyword evidence="1" id="KW-0479">Metal-binding</keyword>
<feature type="region of interest" description="Disordered" evidence="2">
    <location>
        <begin position="1565"/>
        <end position="1588"/>
    </location>
</feature>
<feature type="compositionally biased region" description="Basic and acidic residues" evidence="2">
    <location>
        <begin position="1565"/>
        <end position="1579"/>
    </location>
</feature>
<feature type="domain" description="CCHC-type" evidence="3">
    <location>
        <begin position="1549"/>
        <end position="1563"/>
    </location>
</feature>
<dbReference type="Pfam" id="PF14223">
    <property type="entry name" value="Retrotran_gag_2"/>
    <property type="match status" value="1"/>
</dbReference>
<organism evidence="4 5">
    <name type="scientific">Tanacetum coccineum</name>
    <dbReference type="NCBI Taxonomy" id="301880"/>
    <lineage>
        <taxon>Eukaryota</taxon>
        <taxon>Viridiplantae</taxon>
        <taxon>Streptophyta</taxon>
        <taxon>Embryophyta</taxon>
        <taxon>Tracheophyta</taxon>
        <taxon>Spermatophyta</taxon>
        <taxon>Magnoliopsida</taxon>
        <taxon>eudicotyledons</taxon>
        <taxon>Gunneridae</taxon>
        <taxon>Pentapetalae</taxon>
        <taxon>asterids</taxon>
        <taxon>campanulids</taxon>
        <taxon>Asterales</taxon>
        <taxon>Asteraceae</taxon>
        <taxon>Asteroideae</taxon>
        <taxon>Anthemideae</taxon>
        <taxon>Anthemidinae</taxon>
        <taxon>Tanacetum</taxon>
    </lineage>
</organism>
<evidence type="ECO:0000313" key="4">
    <source>
        <dbReference type="EMBL" id="GJT05659.1"/>
    </source>
</evidence>
<evidence type="ECO:0000259" key="3">
    <source>
        <dbReference type="PROSITE" id="PS50158"/>
    </source>
</evidence>
<dbReference type="PANTHER" id="PTHR23002">
    <property type="entry name" value="ZINC FINGER CCHC DOMAIN CONTAINING PROTEIN"/>
    <property type="match status" value="1"/>
</dbReference>
<feature type="region of interest" description="Disordered" evidence="2">
    <location>
        <begin position="195"/>
        <end position="220"/>
    </location>
</feature>
<keyword evidence="1" id="KW-0863">Zinc-finger</keyword>